<evidence type="ECO:0000313" key="3">
    <source>
        <dbReference type="Proteomes" id="UP000737018"/>
    </source>
</evidence>
<gene>
    <name evidence="2" type="ORF">CMV_013310</name>
</gene>
<dbReference type="Proteomes" id="UP000737018">
    <property type="component" value="Unassembled WGS sequence"/>
</dbReference>
<evidence type="ECO:0000256" key="1">
    <source>
        <dbReference type="SAM" id="MobiDB-lite"/>
    </source>
</evidence>
<sequence length="79" mass="8355">MPINLPSNRCPPIKGFTPSNPPLQLFPPISPPPSISTGNRADIIGPTLCYQHQQPPPQPPWPSPDSSPPSAAQNVPKGS</sequence>
<feature type="region of interest" description="Disordered" evidence="1">
    <location>
        <begin position="1"/>
        <end position="79"/>
    </location>
</feature>
<dbReference type="AlphaFoldDB" id="A0A8J4R012"/>
<accession>A0A8J4R012</accession>
<comment type="caution">
    <text evidence="2">The sequence shown here is derived from an EMBL/GenBank/DDBJ whole genome shotgun (WGS) entry which is preliminary data.</text>
</comment>
<protein>
    <submittedName>
        <fullName evidence="2">Uncharacterized protein</fullName>
    </submittedName>
</protein>
<reference evidence="2" key="1">
    <citation type="submission" date="2020-03" db="EMBL/GenBank/DDBJ databases">
        <title>Castanea mollissima Vanexum genome sequencing.</title>
        <authorList>
            <person name="Staton M."/>
        </authorList>
    </citation>
    <scope>NUCLEOTIDE SEQUENCE</scope>
    <source>
        <tissue evidence="2">Leaf</tissue>
    </source>
</reference>
<dbReference type="EMBL" id="JRKL02001767">
    <property type="protein sequence ID" value="KAF3962137.1"/>
    <property type="molecule type" value="Genomic_DNA"/>
</dbReference>
<feature type="compositionally biased region" description="Pro residues" evidence="1">
    <location>
        <begin position="54"/>
        <end position="67"/>
    </location>
</feature>
<proteinExistence type="predicted"/>
<name>A0A8J4R012_9ROSI</name>
<keyword evidence="3" id="KW-1185">Reference proteome</keyword>
<feature type="compositionally biased region" description="Pro residues" evidence="1">
    <location>
        <begin position="19"/>
        <end position="34"/>
    </location>
</feature>
<evidence type="ECO:0000313" key="2">
    <source>
        <dbReference type="EMBL" id="KAF3962137.1"/>
    </source>
</evidence>
<organism evidence="2 3">
    <name type="scientific">Castanea mollissima</name>
    <name type="common">Chinese chestnut</name>
    <dbReference type="NCBI Taxonomy" id="60419"/>
    <lineage>
        <taxon>Eukaryota</taxon>
        <taxon>Viridiplantae</taxon>
        <taxon>Streptophyta</taxon>
        <taxon>Embryophyta</taxon>
        <taxon>Tracheophyta</taxon>
        <taxon>Spermatophyta</taxon>
        <taxon>Magnoliopsida</taxon>
        <taxon>eudicotyledons</taxon>
        <taxon>Gunneridae</taxon>
        <taxon>Pentapetalae</taxon>
        <taxon>rosids</taxon>
        <taxon>fabids</taxon>
        <taxon>Fagales</taxon>
        <taxon>Fagaceae</taxon>
        <taxon>Castanea</taxon>
    </lineage>
</organism>